<organism evidence="4 5">
    <name type="scientific">candidate division KSB3 bacterium</name>
    <dbReference type="NCBI Taxonomy" id="2044937"/>
    <lineage>
        <taxon>Bacteria</taxon>
        <taxon>candidate division KSB3</taxon>
    </lineage>
</organism>
<accession>A0A9D5JTF6</accession>
<dbReference type="InterPro" id="IPR036641">
    <property type="entry name" value="HPT_dom_sf"/>
</dbReference>
<dbReference type="GO" id="GO:0000160">
    <property type="term" value="P:phosphorelay signal transduction system"/>
    <property type="evidence" value="ECO:0007669"/>
    <property type="project" value="InterPro"/>
</dbReference>
<dbReference type="Proteomes" id="UP000649604">
    <property type="component" value="Unassembled WGS sequence"/>
</dbReference>
<dbReference type="PANTHER" id="PTHR43395">
    <property type="entry name" value="SENSOR HISTIDINE KINASE CHEA"/>
    <property type="match status" value="1"/>
</dbReference>
<gene>
    <name evidence="4" type="ORF">GF339_04290</name>
</gene>
<dbReference type="InterPro" id="IPR008207">
    <property type="entry name" value="Sig_transdc_His_kin_Hpt_dom"/>
</dbReference>
<evidence type="ECO:0000259" key="3">
    <source>
        <dbReference type="PROSITE" id="PS50894"/>
    </source>
</evidence>
<dbReference type="InterPro" id="IPR051315">
    <property type="entry name" value="Bact_Chemotaxis_CheA"/>
</dbReference>
<dbReference type="SMART" id="SM00073">
    <property type="entry name" value="HPT"/>
    <property type="match status" value="1"/>
</dbReference>
<protein>
    <submittedName>
        <fullName evidence="4">Chemotaxis protein CheA</fullName>
    </submittedName>
</protein>
<dbReference type="PANTHER" id="PTHR43395:SF1">
    <property type="entry name" value="CHEMOTAXIS PROTEIN CHEA"/>
    <property type="match status" value="1"/>
</dbReference>
<evidence type="ECO:0000313" key="4">
    <source>
        <dbReference type="EMBL" id="MBD3323779.1"/>
    </source>
</evidence>
<reference evidence="4" key="1">
    <citation type="submission" date="2019-11" db="EMBL/GenBank/DDBJ databases">
        <title>Microbial mats filling the niche in hypersaline microbial mats.</title>
        <authorList>
            <person name="Wong H.L."/>
            <person name="Macleod F.I."/>
            <person name="White R.A. III"/>
            <person name="Burns B.P."/>
        </authorList>
    </citation>
    <scope>NUCLEOTIDE SEQUENCE</scope>
    <source>
        <strain evidence="4">Rbin_158</strain>
    </source>
</reference>
<evidence type="ECO:0000256" key="2">
    <source>
        <dbReference type="SAM" id="MobiDB-lite"/>
    </source>
</evidence>
<feature type="region of interest" description="Disordered" evidence="2">
    <location>
        <begin position="133"/>
        <end position="154"/>
    </location>
</feature>
<comment type="caution">
    <text evidence="4">The sequence shown here is derived from an EMBL/GenBank/DDBJ whole genome shotgun (WGS) entry which is preliminary data.</text>
</comment>
<proteinExistence type="predicted"/>
<keyword evidence="1" id="KW-0597">Phosphoprotein</keyword>
<sequence length="154" mass="16706">MMSEGFNRSDIVDFFLVEAGEHLQILNDGLLSLEENHDDLSVVDEIFRSAHTIKGSAAMLGFNVVSKLAHKMEDLLGKIRNRDLELSESVIDLLLQSVDTLTAQVESIPQGGGEEESIIQMFDDLYAEFLEAPAPAAPSPPSKPEEAPAEPAAA</sequence>
<dbReference type="Gene3D" id="1.20.120.160">
    <property type="entry name" value="HPT domain"/>
    <property type="match status" value="1"/>
</dbReference>
<dbReference type="SUPFAM" id="SSF47226">
    <property type="entry name" value="Histidine-containing phosphotransfer domain, HPT domain"/>
    <property type="match status" value="1"/>
</dbReference>
<dbReference type="EMBL" id="WJJP01000132">
    <property type="protein sequence ID" value="MBD3323779.1"/>
    <property type="molecule type" value="Genomic_DNA"/>
</dbReference>
<name>A0A9D5JTF6_9BACT</name>
<evidence type="ECO:0000313" key="5">
    <source>
        <dbReference type="Proteomes" id="UP000649604"/>
    </source>
</evidence>
<dbReference type="Pfam" id="PF01627">
    <property type="entry name" value="Hpt"/>
    <property type="match status" value="1"/>
</dbReference>
<evidence type="ECO:0000256" key="1">
    <source>
        <dbReference type="PROSITE-ProRule" id="PRU00110"/>
    </source>
</evidence>
<feature type="non-terminal residue" evidence="4">
    <location>
        <position position="154"/>
    </location>
</feature>
<feature type="domain" description="HPt" evidence="3">
    <location>
        <begin position="4"/>
        <end position="108"/>
    </location>
</feature>
<dbReference type="CDD" id="cd00088">
    <property type="entry name" value="HPT"/>
    <property type="match status" value="1"/>
</dbReference>
<dbReference type="AlphaFoldDB" id="A0A9D5JTF6"/>
<feature type="modified residue" description="Phosphohistidine" evidence="1">
    <location>
        <position position="51"/>
    </location>
</feature>
<dbReference type="PROSITE" id="PS50894">
    <property type="entry name" value="HPT"/>
    <property type="match status" value="1"/>
</dbReference>